<dbReference type="InterPro" id="IPR022193">
    <property type="entry name" value="DUF3718"/>
</dbReference>
<dbReference type="Pfam" id="PF12514">
    <property type="entry name" value="DUF3718"/>
    <property type="match status" value="1"/>
</dbReference>
<accession>A0A099KYZ5</accession>
<comment type="caution">
    <text evidence="2">The sequence shown here is derived from an EMBL/GenBank/DDBJ whole genome shotgun (WGS) entry which is preliminary data.</text>
</comment>
<dbReference type="Proteomes" id="UP000029843">
    <property type="component" value="Unassembled WGS sequence"/>
</dbReference>
<protein>
    <recommendedName>
        <fullName evidence="4">DUF3718 domain-containing protein</fullName>
    </recommendedName>
</protein>
<proteinExistence type="predicted"/>
<feature type="chain" id="PRO_5001949546" description="DUF3718 domain-containing protein" evidence="1">
    <location>
        <begin position="27"/>
        <end position="114"/>
    </location>
</feature>
<gene>
    <name evidence="2" type="ORF">ND2E_1212</name>
</gene>
<keyword evidence="1" id="KW-0732">Signal</keyword>
<feature type="signal peptide" evidence="1">
    <location>
        <begin position="1"/>
        <end position="26"/>
    </location>
</feature>
<name>A0A099KYZ5_COLPS</name>
<organism evidence="2 3">
    <name type="scientific">Colwellia psychrerythraea</name>
    <name type="common">Vibrio psychroerythus</name>
    <dbReference type="NCBI Taxonomy" id="28229"/>
    <lineage>
        <taxon>Bacteria</taxon>
        <taxon>Pseudomonadati</taxon>
        <taxon>Pseudomonadota</taxon>
        <taxon>Gammaproteobacteria</taxon>
        <taxon>Alteromonadales</taxon>
        <taxon>Colwelliaceae</taxon>
        <taxon>Colwellia</taxon>
    </lineage>
</organism>
<dbReference type="AlphaFoldDB" id="A0A099KYZ5"/>
<dbReference type="EMBL" id="JQED01000003">
    <property type="protein sequence ID" value="KGJ95430.1"/>
    <property type="molecule type" value="Genomic_DNA"/>
</dbReference>
<reference evidence="2 3" key="1">
    <citation type="submission" date="2014-08" db="EMBL/GenBank/DDBJ databases">
        <title>Genomic and Phenotypic Diversity of Colwellia psychrerythraea strains from Disparate Marine Basins.</title>
        <authorList>
            <person name="Techtmann S.M."/>
            <person name="Stelling S.C."/>
            <person name="Utturkar S.M."/>
            <person name="Alshibli N."/>
            <person name="Harris A."/>
            <person name="Brown S.D."/>
            <person name="Hazen T.C."/>
        </authorList>
    </citation>
    <scope>NUCLEOTIDE SEQUENCE [LARGE SCALE GENOMIC DNA]</scope>
    <source>
        <strain evidence="2 3">ND2E</strain>
    </source>
</reference>
<dbReference type="RefSeq" id="WP_033091998.1">
    <property type="nucleotide sequence ID" value="NZ_JQED01000003.1"/>
</dbReference>
<dbReference type="PATRIC" id="fig|28229.4.peg.201"/>
<evidence type="ECO:0000313" key="3">
    <source>
        <dbReference type="Proteomes" id="UP000029843"/>
    </source>
</evidence>
<dbReference type="OrthoDB" id="6401678at2"/>
<evidence type="ECO:0000256" key="1">
    <source>
        <dbReference type="SAM" id="SignalP"/>
    </source>
</evidence>
<evidence type="ECO:0000313" key="2">
    <source>
        <dbReference type="EMBL" id="KGJ95430.1"/>
    </source>
</evidence>
<sequence length="114" mass="12201" precursor="true">MTTIKKTLLALAASLPFLAVSLPSHAVMTPYMENALINVCKAAQSNSVIKLNNTTKSYRIKTKTVALKLMCNGEDVITFAENSGADRTAAKLQKSIGNVQITDVAALSKVQVTF</sequence>
<evidence type="ECO:0008006" key="4">
    <source>
        <dbReference type="Google" id="ProtNLM"/>
    </source>
</evidence>